<evidence type="ECO:0000313" key="1">
    <source>
        <dbReference type="EMBL" id="WFU66717.1"/>
    </source>
</evidence>
<accession>A0ABY8JSM7</accession>
<dbReference type="EMBL" id="CP121646">
    <property type="protein sequence ID" value="WFU66717.1"/>
    <property type="molecule type" value="Genomic_DNA"/>
</dbReference>
<evidence type="ECO:0000313" key="2">
    <source>
        <dbReference type="Proteomes" id="UP001221546"/>
    </source>
</evidence>
<dbReference type="Proteomes" id="UP001221546">
    <property type="component" value="Chromosome"/>
</dbReference>
<proteinExistence type="predicted"/>
<evidence type="ECO:0008006" key="3">
    <source>
        <dbReference type="Google" id="ProtNLM"/>
    </source>
</evidence>
<keyword evidence="2" id="KW-1185">Reference proteome</keyword>
<name>A0ABY8JSM7_9BRAD</name>
<reference evidence="1 2" key="1">
    <citation type="submission" date="2023-04" db="EMBL/GenBank/DDBJ databases">
        <title>Australian commercial rhizobial inoculants.</title>
        <authorList>
            <person name="Kohlmeier M.G."/>
            <person name="O'Hara G.W."/>
            <person name="Colombi E."/>
            <person name="Ramsay J.P."/>
            <person name="Terpolilli J."/>
        </authorList>
    </citation>
    <scope>NUCLEOTIDE SEQUENCE [LARGE SCALE GENOMIC DNA]</scope>
    <source>
        <strain evidence="1 2">CB627</strain>
    </source>
</reference>
<gene>
    <name evidence="1" type="ORF">QA636_14910</name>
</gene>
<organism evidence="1 2">
    <name type="scientific">Bradyrhizobium brasilense</name>
    <dbReference type="NCBI Taxonomy" id="1419277"/>
    <lineage>
        <taxon>Bacteria</taxon>
        <taxon>Pseudomonadati</taxon>
        <taxon>Pseudomonadota</taxon>
        <taxon>Alphaproteobacteria</taxon>
        <taxon>Hyphomicrobiales</taxon>
        <taxon>Nitrobacteraceae</taxon>
        <taxon>Bradyrhizobium</taxon>
    </lineage>
</organism>
<protein>
    <recommendedName>
        <fullName evidence="3">Transposase</fullName>
    </recommendedName>
</protein>
<dbReference type="RefSeq" id="WP_141343415.1">
    <property type="nucleotide sequence ID" value="NZ_CP121646.1"/>
</dbReference>
<sequence>MVTIQPTPPLKRTAVQRANGSHFESRLLELEHLHGSNRWLHLGDIFGRRRNLDPHRSNFDAKRVNF</sequence>